<comment type="caution">
    <text evidence="1">The sequence shown here is derived from an EMBL/GenBank/DDBJ whole genome shotgun (WGS) entry which is preliminary data.</text>
</comment>
<evidence type="ECO:0000313" key="1">
    <source>
        <dbReference type="EMBL" id="MCA9756502.1"/>
    </source>
</evidence>
<gene>
    <name evidence="1" type="ORF">KDA27_11925</name>
</gene>
<evidence type="ECO:0000313" key="2">
    <source>
        <dbReference type="Proteomes" id="UP000739538"/>
    </source>
</evidence>
<proteinExistence type="predicted"/>
<dbReference type="EMBL" id="JAGQHS010000055">
    <property type="protein sequence ID" value="MCA9756502.1"/>
    <property type="molecule type" value="Genomic_DNA"/>
</dbReference>
<reference evidence="1" key="2">
    <citation type="journal article" date="2021" name="Microbiome">
        <title>Successional dynamics and alternative stable states in a saline activated sludge microbial community over 9 years.</title>
        <authorList>
            <person name="Wang Y."/>
            <person name="Ye J."/>
            <person name="Ju F."/>
            <person name="Liu L."/>
            <person name="Boyd J.A."/>
            <person name="Deng Y."/>
            <person name="Parks D.H."/>
            <person name="Jiang X."/>
            <person name="Yin X."/>
            <person name="Woodcroft B.J."/>
            <person name="Tyson G.W."/>
            <person name="Hugenholtz P."/>
            <person name="Polz M.F."/>
            <person name="Zhang T."/>
        </authorList>
    </citation>
    <scope>NUCLEOTIDE SEQUENCE</scope>
    <source>
        <strain evidence="1">HKST-UBA02</strain>
    </source>
</reference>
<protein>
    <recommendedName>
        <fullName evidence="3">Redoxin domain-containing protein</fullName>
    </recommendedName>
</protein>
<dbReference type="AlphaFoldDB" id="A0A956SDC3"/>
<organism evidence="1 2">
    <name type="scientific">Eiseniibacteriota bacterium</name>
    <dbReference type="NCBI Taxonomy" id="2212470"/>
    <lineage>
        <taxon>Bacteria</taxon>
        <taxon>Candidatus Eiseniibacteriota</taxon>
    </lineage>
</organism>
<sequence>MQQSEQLWNRIDRQVVVVSFEPADVLPRLAEPFPKEWAFVSNTSRDLYDAYGLRKASLLALLSPRTVLAYTRALFSGRLTSRGPRGDGERPEVTQLGGDYVIDRAGTVRLAWESTTPADRPSIECYEEALGNIG</sequence>
<evidence type="ECO:0008006" key="3">
    <source>
        <dbReference type="Google" id="ProtNLM"/>
    </source>
</evidence>
<dbReference type="Gene3D" id="3.40.30.10">
    <property type="entry name" value="Glutaredoxin"/>
    <property type="match status" value="1"/>
</dbReference>
<dbReference type="Proteomes" id="UP000739538">
    <property type="component" value="Unassembled WGS sequence"/>
</dbReference>
<accession>A0A956SDC3</accession>
<reference evidence="1" key="1">
    <citation type="submission" date="2020-04" db="EMBL/GenBank/DDBJ databases">
        <authorList>
            <person name="Zhang T."/>
        </authorList>
    </citation>
    <scope>NUCLEOTIDE SEQUENCE</scope>
    <source>
        <strain evidence="1">HKST-UBA02</strain>
    </source>
</reference>
<name>A0A956SDC3_UNCEI</name>